<name>A0ABT5YA22_9GAMM</name>
<evidence type="ECO:0000313" key="2">
    <source>
        <dbReference type="Proteomes" id="UP001143391"/>
    </source>
</evidence>
<dbReference type="PANTHER" id="PTHR35271">
    <property type="entry name" value="ABC TRANSPORTER, SUBSTRATE-BINDING LIPOPROTEIN-RELATED"/>
    <property type="match status" value="1"/>
</dbReference>
<reference evidence="1" key="1">
    <citation type="submission" date="2022-07" db="EMBL/GenBank/DDBJ databases">
        <title>Marinobacter iranensis a new bacterium isolate from a hipersaline lake in Iran.</title>
        <authorList>
            <person name="Mohammad A.M.A."/>
            <person name="Cristina S.-P."/>
            <person name="Antonio V."/>
        </authorList>
    </citation>
    <scope>NUCLEOTIDE SEQUENCE</scope>
    <source>
        <strain evidence="1">71-i</strain>
    </source>
</reference>
<proteinExistence type="predicted"/>
<evidence type="ECO:0000313" key="1">
    <source>
        <dbReference type="EMBL" id="MDF0750540.1"/>
    </source>
</evidence>
<accession>A0ABT5YA22</accession>
<comment type="caution">
    <text evidence="1">The sequence shown here is derived from an EMBL/GenBank/DDBJ whole genome shotgun (WGS) entry which is preliminary data.</text>
</comment>
<dbReference type="EMBL" id="JANCMW010000005">
    <property type="protein sequence ID" value="MDF0750540.1"/>
    <property type="molecule type" value="Genomic_DNA"/>
</dbReference>
<dbReference type="RefSeq" id="WP_275706071.1">
    <property type="nucleotide sequence ID" value="NZ_JANCMW010000005.1"/>
</dbReference>
<sequence length="326" mass="35916">MKPTNETRSRIRPGNYASRWVPLTIALFMFVALSVQPVAAQSTAGSLVYLAGSENSALNRRMLSLLESTLGSTTTIRSFSSGQTSQDSTTPVITLGPEAFTRVRQENRNVPILALLVDQSFIDGYAERSEGSVSAVLYNPPLIRQAITGQVILPHATHVAMLARPDTAELYESLIEKLPAYGLNGRVFVVSSDEDLIPTLIHALNYGDFILAAPDNSIYNPRTIKHILLTAYRRNRIVIGPSQAYVKAGSLASTYTPLTEIASLAAEYVEHYRAQGRFPTPAYPDTFRIELNQQVARSLNIPLPDRQEIIDSVRERLADPEEATDE</sequence>
<dbReference type="Proteomes" id="UP001143391">
    <property type="component" value="Unassembled WGS sequence"/>
</dbReference>
<dbReference type="InterPro" id="IPR007487">
    <property type="entry name" value="ABC_transpt-TYRBP-like"/>
</dbReference>
<keyword evidence="2" id="KW-1185">Reference proteome</keyword>
<organism evidence="1 2">
    <name type="scientific">Marinobacter iranensis</name>
    <dbReference type="NCBI Taxonomy" id="2962607"/>
    <lineage>
        <taxon>Bacteria</taxon>
        <taxon>Pseudomonadati</taxon>
        <taxon>Pseudomonadota</taxon>
        <taxon>Gammaproteobacteria</taxon>
        <taxon>Pseudomonadales</taxon>
        <taxon>Marinobacteraceae</taxon>
        <taxon>Marinobacter</taxon>
    </lineage>
</organism>
<dbReference type="Gene3D" id="3.40.50.2300">
    <property type="match status" value="2"/>
</dbReference>
<protein>
    <submittedName>
        <fullName evidence="1">ABC transporter substrate-binding protein</fullName>
    </submittedName>
</protein>
<dbReference type="PANTHER" id="PTHR35271:SF1">
    <property type="entry name" value="ABC TRANSPORTER, SUBSTRATE-BINDING LIPOPROTEIN"/>
    <property type="match status" value="1"/>
</dbReference>
<gene>
    <name evidence="1" type="ORF">NLU14_09870</name>
</gene>